<evidence type="ECO:0000256" key="1">
    <source>
        <dbReference type="SAM" id="SignalP"/>
    </source>
</evidence>
<sequence length="297" mass="31816">MRSPLLLLLKLSAAAAAGTAALLSFRRLLRSQLISSLRLDIRDSLNCLASAADSGAAGATPPSILITGFRSHGKSSLVNTLLRALSAESGPFLLRAETAPPGATPATLERHVIRADVAGEREGDEAAEVEIVDGTALPETEGKASRADVQASLMGPNGGGVECVVVVVRCGAPPKERQSAVRRLGDVAAVVRERGLHLVVVLTQKKALKTTKQAEDLRREVAFRARTDCVYFIENYTAANAINVRRPVVIKNDFEAHLTALTIIRQCIEFVKMYRSHSLRKANVLIPATKSALVKEQ</sequence>
<reference evidence="2" key="2">
    <citation type="submission" date="2023-04" db="EMBL/GenBank/DDBJ databases">
        <authorList>
            <person name="Bruccoleri R.E."/>
            <person name="Oakeley E.J."/>
            <person name="Faust A.-M."/>
            <person name="Dessus-Babus S."/>
            <person name="Altorfer M."/>
            <person name="Burckhardt D."/>
            <person name="Oertli M."/>
            <person name="Naumann U."/>
            <person name="Petersen F."/>
            <person name="Wong J."/>
        </authorList>
    </citation>
    <scope>NUCLEOTIDE SEQUENCE</scope>
    <source>
        <strain evidence="2">GSM-AAB239-AS_SAM_17_03QT</strain>
        <tissue evidence="2">Leaf</tissue>
    </source>
</reference>
<organism evidence="2 3">
    <name type="scientific">Iris pallida</name>
    <name type="common">Sweet iris</name>
    <dbReference type="NCBI Taxonomy" id="29817"/>
    <lineage>
        <taxon>Eukaryota</taxon>
        <taxon>Viridiplantae</taxon>
        <taxon>Streptophyta</taxon>
        <taxon>Embryophyta</taxon>
        <taxon>Tracheophyta</taxon>
        <taxon>Spermatophyta</taxon>
        <taxon>Magnoliopsida</taxon>
        <taxon>Liliopsida</taxon>
        <taxon>Asparagales</taxon>
        <taxon>Iridaceae</taxon>
        <taxon>Iridoideae</taxon>
        <taxon>Irideae</taxon>
        <taxon>Iris</taxon>
    </lineage>
</organism>
<gene>
    <name evidence="2" type="ORF">M6B38_237670</name>
</gene>
<keyword evidence="3" id="KW-1185">Reference proteome</keyword>
<dbReference type="InterPro" id="IPR027417">
    <property type="entry name" value="P-loop_NTPase"/>
</dbReference>
<evidence type="ECO:0008006" key="4">
    <source>
        <dbReference type="Google" id="ProtNLM"/>
    </source>
</evidence>
<proteinExistence type="predicted"/>
<dbReference type="Gene3D" id="3.40.50.300">
    <property type="entry name" value="P-loop containing nucleotide triphosphate hydrolases"/>
    <property type="match status" value="1"/>
</dbReference>
<feature type="signal peptide" evidence="1">
    <location>
        <begin position="1"/>
        <end position="16"/>
    </location>
</feature>
<dbReference type="EMBL" id="JANAVB010043418">
    <property type="protein sequence ID" value="KAJ6792847.1"/>
    <property type="molecule type" value="Genomic_DNA"/>
</dbReference>
<keyword evidence="1" id="KW-0732">Signal</keyword>
<protein>
    <recommendedName>
        <fullName evidence="4">G domain-containing protein</fullName>
    </recommendedName>
</protein>
<name>A0AAX6DM46_IRIPA</name>
<dbReference type="AlphaFoldDB" id="A0AAX6DM46"/>
<feature type="chain" id="PRO_5043904164" description="G domain-containing protein" evidence="1">
    <location>
        <begin position="17"/>
        <end position="297"/>
    </location>
</feature>
<comment type="caution">
    <text evidence="2">The sequence shown here is derived from an EMBL/GenBank/DDBJ whole genome shotgun (WGS) entry which is preliminary data.</text>
</comment>
<dbReference type="SUPFAM" id="SSF52540">
    <property type="entry name" value="P-loop containing nucleoside triphosphate hydrolases"/>
    <property type="match status" value="1"/>
</dbReference>
<accession>A0AAX6DM46</accession>
<evidence type="ECO:0000313" key="2">
    <source>
        <dbReference type="EMBL" id="KAJ6792847.1"/>
    </source>
</evidence>
<evidence type="ECO:0000313" key="3">
    <source>
        <dbReference type="Proteomes" id="UP001140949"/>
    </source>
</evidence>
<dbReference type="Proteomes" id="UP001140949">
    <property type="component" value="Unassembled WGS sequence"/>
</dbReference>
<reference evidence="2" key="1">
    <citation type="journal article" date="2023" name="GigaByte">
        <title>Genome assembly of the bearded iris, Iris pallida Lam.</title>
        <authorList>
            <person name="Bruccoleri R.E."/>
            <person name="Oakeley E.J."/>
            <person name="Faust A.M.E."/>
            <person name="Altorfer M."/>
            <person name="Dessus-Babus S."/>
            <person name="Burckhardt D."/>
            <person name="Oertli M."/>
            <person name="Naumann U."/>
            <person name="Petersen F."/>
            <person name="Wong J."/>
        </authorList>
    </citation>
    <scope>NUCLEOTIDE SEQUENCE</scope>
    <source>
        <strain evidence="2">GSM-AAB239-AS_SAM_17_03QT</strain>
    </source>
</reference>